<evidence type="ECO:0000313" key="11">
    <source>
        <dbReference type="Proteomes" id="UP000434052"/>
    </source>
</evidence>
<comment type="subcellular location">
    <subcellularLocation>
        <location evidence="1">Cytoplasm</location>
        <location evidence="1">Cytosol</location>
    </subcellularLocation>
</comment>
<protein>
    <recommendedName>
        <fullName evidence="6">Translation initiation factor eIF2B subunit gamma</fullName>
    </recommendedName>
    <alternativeName>
        <fullName evidence="7">eIF2B GDP-GTP exchange factor subunit gamma</fullName>
    </alternativeName>
</protein>
<keyword evidence="5" id="KW-0648">Protein biosynthesis</keyword>
<dbReference type="Proteomes" id="UP000434052">
    <property type="component" value="Unassembled WGS sequence"/>
</dbReference>
<proteinExistence type="inferred from homology"/>
<keyword evidence="3" id="KW-0963">Cytoplasm</keyword>
<evidence type="ECO:0000313" key="10">
    <source>
        <dbReference type="EMBL" id="TVM33289.1"/>
    </source>
</evidence>
<dbReference type="RefSeq" id="WP_144305513.1">
    <property type="nucleotide sequence ID" value="NZ_QMIF01000007.1"/>
</dbReference>
<dbReference type="InterPro" id="IPR051960">
    <property type="entry name" value="eIF2B_gamma"/>
</dbReference>
<dbReference type="AlphaFoldDB" id="A0A6P1ZJ62"/>
<dbReference type="InterPro" id="IPR011004">
    <property type="entry name" value="Trimer_LpxA-like_sf"/>
</dbReference>
<dbReference type="PANTHER" id="PTHR45989:SF1">
    <property type="entry name" value="TRANSLATION INITIATION FACTOR EIF-2B SUBUNIT GAMMA"/>
    <property type="match status" value="1"/>
</dbReference>
<feature type="domain" description="Bacterial sugar transferase" evidence="9">
    <location>
        <begin position="522"/>
        <end position="606"/>
    </location>
</feature>
<dbReference type="SUPFAM" id="SSF51161">
    <property type="entry name" value="Trimeric LpxA-like enzymes"/>
    <property type="match status" value="1"/>
</dbReference>
<dbReference type="Gene3D" id="3.90.550.10">
    <property type="entry name" value="Spore Coat Polysaccharide Biosynthesis Protein SpsA, Chain A"/>
    <property type="match status" value="1"/>
</dbReference>
<evidence type="ECO:0000259" key="9">
    <source>
        <dbReference type="Pfam" id="PF02397"/>
    </source>
</evidence>
<dbReference type="GO" id="GO:0005085">
    <property type="term" value="F:guanyl-nucleotide exchange factor activity"/>
    <property type="evidence" value="ECO:0007669"/>
    <property type="project" value="TreeGrafter"/>
</dbReference>
<name>A0A6P1ZJ62_9BACT</name>
<evidence type="ECO:0000256" key="4">
    <source>
        <dbReference type="ARBA" id="ARBA00022540"/>
    </source>
</evidence>
<evidence type="ECO:0000256" key="3">
    <source>
        <dbReference type="ARBA" id="ARBA00022490"/>
    </source>
</evidence>
<dbReference type="InterPro" id="IPR029044">
    <property type="entry name" value="Nucleotide-diphossugar_trans"/>
</dbReference>
<comment type="subunit">
    <text evidence="8">Component of the translation initiation factor 2B (eIF2B) complex which is a heterodecamer of two sets of five different subunits: alpha, beta, gamma, delta and epsilon. Subunits alpha, beta and delta comprise a regulatory subcomplex and subunits epsilon and gamma comprise a catalytic subcomplex. Within the complex, the hexameric regulatory complex resides at the center, with the two heterodimeric catalytic subcomplexes bound on opposite sides.</text>
</comment>
<keyword evidence="4" id="KW-0396">Initiation factor</keyword>
<dbReference type="OrthoDB" id="9786117at2"/>
<dbReference type="SUPFAM" id="SSF53448">
    <property type="entry name" value="Nucleotide-diphospho-sugar transferases"/>
    <property type="match status" value="1"/>
</dbReference>
<dbReference type="GO" id="GO:0005829">
    <property type="term" value="C:cytosol"/>
    <property type="evidence" value="ECO:0007669"/>
    <property type="project" value="UniProtKB-SubCell"/>
</dbReference>
<dbReference type="EMBL" id="QMIF01000007">
    <property type="protein sequence ID" value="TVM33289.1"/>
    <property type="molecule type" value="Genomic_DNA"/>
</dbReference>
<gene>
    <name evidence="10" type="ORF">DQK91_11500</name>
</gene>
<dbReference type="PANTHER" id="PTHR45989">
    <property type="entry name" value="TRANSLATION INITIATION FACTOR EIF-2B SUBUNIT GAMMA"/>
    <property type="match status" value="1"/>
</dbReference>
<dbReference type="InterPro" id="IPR003362">
    <property type="entry name" value="Bact_transf"/>
</dbReference>
<evidence type="ECO:0000256" key="5">
    <source>
        <dbReference type="ARBA" id="ARBA00022917"/>
    </source>
</evidence>
<accession>A0A6P1ZJ62</accession>
<evidence type="ECO:0000256" key="7">
    <source>
        <dbReference type="ARBA" id="ARBA00044229"/>
    </source>
</evidence>
<dbReference type="GO" id="GO:0003743">
    <property type="term" value="F:translation initiation factor activity"/>
    <property type="evidence" value="ECO:0007669"/>
    <property type="project" value="UniProtKB-KW"/>
</dbReference>
<dbReference type="Gene3D" id="2.160.10.10">
    <property type="entry name" value="Hexapeptide repeat proteins"/>
    <property type="match status" value="1"/>
</dbReference>
<comment type="caution">
    <text evidence="10">The sequence shown here is derived from an EMBL/GenBank/DDBJ whole genome shotgun (WGS) entry which is preliminary data.</text>
</comment>
<evidence type="ECO:0000256" key="6">
    <source>
        <dbReference type="ARBA" id="ARBA00044196"/>
    </source>
</evidence>
<organism evidence="10 11">
    <name type="scientific">Oceanidesulfovibrio marinus</name>
    <dbReference type="NCBI Taxonomy" id="370038"/>
    <lineage>
        <taxon>Bacteria</taxon>
        <taxon>Pseudomonadati</taxon>
        <taxon>Thermodesulfobacteriota</taxon>
        <taxon>Desulfovibrionia</taxon>
        <taxon>Desulfovibrionales</taxon>
        <taxon>Desulfovibrionaceae</taxon>
        <taxon>Oceanidesulfovibrio</taxon>
    </lineage>
</organism>
<dbReference type="Pfam" id="PF02397">
    <property type="entry name" value="Bac_transf"/>
    <property type="match status" value="1"/>
</dbReference>
<comment type="similarity">
    <text evidence="2">Belongs to the eIF-2B gamma/epsilon subunits family.</text>
</comment>
<dbReference type="GO" id="GO:0002183">
    <property type="term" value="P:cytoplasmic translational initiation"/>
    <property type="evidence" value="ECO:0007669"/>
    <property type="project" value="TreeGrafter"/>
</dbReference>
<sequence>MDAVLFCNDGAPVPAPLARRGPLCFLPVGNTPLLDLVLQSLAAAGVTRTFLVFAPDATMNAENRRHWLEAEHSSGLEIEAVPYAGGLLDTVMRVRGHLGEDFLLLPKISLAGPEIAQILTIHRRERNALTYYASRGSNGDLHPSNVMCLNQAVLGLSPVMGVHSAPELVERIHQTAVRVNVCKEPLDALTIRGLGELFSANMLALRGKLPQVRLEGKKIADGVRVGENCHIHSSARLKGPVFLGDGCRIGRNASVGPNVVMGPGSIVDRNAHVRDAVALDNAYVGPDSEMEKCWIAGEFLVRMADNEVLSITDPHGLGTAPSAASAEEATACCYPGLIHRLVALAGLIISLPALIPHLVNHLLHPSAHRIVTRVFARHPQPKPQRKPTADGEYDAFSKGGRSTTLPGAPVFGFAGGDGGNAYLHDSDPADGRGIDTDPRAGIAHAASGNVSGNVAEDEPAVTATVPDDEVLTVDDELQEEPIAAAPHTAARSPRKKPAASMELGRYHMLAGAPGSGILPRSLPALWDVLLGRIALVGVEPLTPEEAAMCVEPWERVRFAAPPGLVQPRHAFTTRPLPQSQKRAMEHFYARTRTIRGDIRLLIRAILHRIFG</sequence>
<dbReference type="GO" id="GO:0032045">
    <property type="term" value="C:guanyl-nucleotide exchange factor complex"/>
    <property type="evidence" value="ECO:0007669"/>
    <property type="project" value="TreeGrafter"/>
</dbReference>
<evidence type="ECO:0000256" key="8">
    <source>
        <dbReference type="ARBA" id="ARBA00046432"/>
    </source>
</evidence>
<reference evidence="10 11" key="1">
    <citation type="submission" date="2018-06" db="EMBL/GenBank/DDBJ databases">
        <title>Complete genome of Desulfovibrio marinus P48SEP.</title>
        <authorList>
            <person name="Crispim J.S."/>
            <person name="Vidigal P.M.P."/>
            <person name="Silva L.C.F."/>
            <person name="Araujo L.C."/>
            <person name="Laguardia C.N."/>
            <person name="Dias R.S."/>
            <person name="Sousa M.P."/>
            <person name="Paula S.O."/>
            <person name="Silva C."/>
        </authorList>
    </citation>
    <scope>NUCLEOTIDE SEQUENCE [LARGE SCALE GENOMIC DNA]</scope>
    <source>
        <strain evidence="10 11">P48SEP</strain>
    </source>
</reference>
<evidence type="ECO:0000256" key="1">
    <source>
        <dbReference type="ARBA" id="ARBA00004514"/>
    </source>
</evidence>
<evidence type="ECO:0000256" key="2">
    <source>
        <dbReference type="ARBA" id="ARBA00007878"/>
    </source>
</evidence>